<protein>
    <submittedName>
        <fullName evidence="1">Uncharacterized protein</fullName>
    </submittedName>
</protein>
<evidence type="ECO:0000313" key="2">
    <source>
        <dbReference type="Proteomes" id="UP000277212"/>
    </source>
</evidence>
<proteinExistence type="predicted"/>
<reference evidence="1 2" key="1">
    <citation type="submission" date="2017-06" db="EMBL/GenBank/DDBJ databases">
        <title>Comparative genomic analysis of Ambrosia Fusariam Clade fungi.</title>
        <authorList>
            <person name="Stajich J.E."/>
            <person name="Carrillo J."/>
            <person name="Kijimoto T."/>
            <person name="Eskalen A."/>
            <person name="O'Donnell K."/>
            <person name="Kasson M."/>
        </authorList>
    </citation>
    <scope>NUCLEOTIDE SEQUENCE [LARGE SCALE GENOMIC DNA]</scope>
    <source>
        <strain evidence="1">UCR3666</strain>
    </source>
</reference>
<evidence type="ECO:0000313" key="1">
    <source>
        <dbReference type="EMBL" id="RMI97167.1"/>
    </source>
</evidence>
<dbReference type="AlphaFoldDB" id="A0A3M2QVZ3"/>
<dbReference type="Proteomes" id="UP000277212">
    <property type="component" value="Unassembled WGS sequence"/>
</dbReference>
<organism evidence="1 2">
    <name type="scientific">Fusarium kuroshium</name>
    <dbReference type="NCBI Taxonomy" id="2010991"/>
    <lineage>
        <taxon>Eukaryota</taxon>
        <taxon>Fungi</taxon>
        <taxon>Dikarya</taxon>
        <taxon>Ascomycota</taxon>
        <taxon>Pezizomycotina</taxon>
        <taxon>Sordariomycetes</taxon>
        <taxon>Hypocreomycetidae</taxon>
        <taxon>Hypocreales</taxon>
        <taxon>Nectriaceae</taxon>
        <taxon>Fusarium</taxon>
        <taxon>Fusarium solani species complex</taxon>
    </lineage>
</organism>
<sequence>MSHSTSILAWLDSICHDRKLGSEPLTEPSLKHAIKQEDRKRRLPVAYQALAPLVQLPAGSCDCLIRQHFHLIHAGSTAAYQRKQTAHRTSGCHSRFVEAVTLVAKLQNISDLELSIRKIATDIKENIDAAKTANAVAKEALEANEMIVKLAREAKALEPINPGSIAYIYASVAARGGLAAIIHSSHNQGTSHVQTLREIMMERLPWVQMLIELDCCC</sequence>
<comment type="caution">
    <text evidence="1">The sequence shown here is derived from an EMBL/GenBank/DDBJ whole genome shotgun (WGS) entry which is preliminary data.</text>
</comment>
<keyword evidence="2" id="KW-1185">Reference proteome</keyword>
<gene>
    <name evidence="1" type="ORF">CDV36_016268</name>
</gene>
<dbReference type="OrthoDB" id="4849548at2759"/>
<name>A0A3M2QVZ3_9HYPO</name>
<accession>A0A3M2QVZ3</accession>
<dbReference type="EMBL" id="NKUJ01000865">
    <property type="protein sequence ID" value="RMI97167.1"/>
    <property type="molecule type" value="Genomic_DNA"/>
</dbReference>